<dbReference type="PANTHER" id="PTHR43397">
    <property type="entry name" value="ERGOTHIONEINE BIOSYNTHESIS PROTEIN 1"/>
    <property type="match status" value="1"/>
</dbReference>
<evidence type="ECO:0000256" key="2">
    <source>
        <dbReference type="ARBA" id="ARBA00022679"/>
    </source>
</evidence>
<dbReference type="InterPro" id="IPR051128">
    <property type="entry name" value="EgtD_Methyltrsf_superfamily"/>
</dbReference>
<dbReference type="InterPro" id="IPR005532">
    <property type="entry name" value="SUMF_dom"/>
</dbReference>
<organism evidence="9 10">
    <name type="scientific">Phakopsora pachyrhizi</name>
    <name type="common">Asian soybean rust disease fungus</name>
    <dbReference type="NCBI Taxonomy" id="170000"/>
    <lineage>
        <taxon>Eukaryota</taxon>
        <taxon>Fungi</taxon>
        <taxon>Dikarya</taxon>
        <taxon>Basidiomycota</taxon>
        <taxon>Pucciniomycotina</taxon>
        <taxon>Pucciniomycetes</taxon>
        <taxon>Pucciniales</taxon>
        <taxon>Phakopsoraceae</taxon>
        <taxon>Phakopsora</taxon>
    </lineage>
</organism>
<sequence length="854" mass="97863">GLSFSAIELGAGSLKKTSYLLRNIAASLKSPVRGSSEHYLARAEYYALDLEYRQLVSTLSELQKKNKGVGPMIGSQVQVRGICGTYDQGLEWLARSVDSDAKYSDQNHRRAILWLGSSIGNLSPLEALDFLKNKLKPLLNSESKLLIGIDNCKVPAKVEKAYNDSQGVTRKFILNAVRVVGRHLGLEEGTLRPDQFDYVSRFNVGMSRHEAFLRARQNLVISVPSPHKFHTKLTNTVIKIEEGELILVEKSHKFSENEVYRLLDESGMRVIQKWSNFSTNSPSKFSGLPVHTLYLVEKAPFTFSQDMVLFNDRRQPKSVSVIPLNAKLNSLLLNGRSCNGTLLKLKSSIHRNSLLLFFFFKKKNLLYFENPPLSKKGIIRHNVPSWQDWLSLWSAWDTVTLGMIPKDKLLCKPIDLRHICLFYLGHIPVFADIHLSKQLGIPHLEPKSFYEVFERGIDPIINDPNKCHSHSKVPDKECDWPSLGEILKFRDNLRQRILDVYQSFEELASSNFEAGNFSMHLGRVLCMIYEHEAMHIETLLYMLVQAPWVRYPPGFTPPDWNSLSIQWDLQVYQERRNGGSNELMEFPTKRTLKLGHNDSETNDLDGSEAVLLKSFGLHEFGWDNENPERVVEVGPFKIDLIPISNEKYLEYLIKNHSVTLPLPQGKIPKSWSYEYTKPSSLVDSFWFSHQIKIKTVYGLVDFKFAKHWPVQASGRQIEAFAKSRGGRLPTSAELRLFREETTDPDGNSWRCSGLKDWHPVPPRKPIKENNEWFSFGNSGGVWEWTQTQFEPHEGFVASSNYPGYSEDFFDGLHYEIVGGSWATIPRIANRKSMVNWYQFEYPYVFCGGRVAYDY</sequence>
<dbReference type="Pfam" id="PF03781">
    <property type="entry name" value="FGE-sulfatase"/>
    <property type="match status" value="1"/>
</dbReference>
<dbReference type="Gene3D" id="3.40.50.150">
    <property type="entry name" value="Vaccinia Virus protein VP39"/>
    <property type="match status" value="1"/>
</dbReference>
<comment type="pathway">
    <text evidence="5">Amino-acid biosynthesis; ergothioneine biosynthesis.</text>
</comment>
<keyword evidence="10" id="KW-1185">Reference proteome</keyword>
<keyword evidence="4" id="KW-0408">Iron</keyword>
<evidence type="ECO:0008006" key="11">
    <source>
        <dbReference type="Google" id="ProtNLM"/>
    </source>
</evidence>
<dbReference type="InterPro" id="IPR024775">
    <property type="entry name" value="DinB-like"/>
</dbReference>
<dbReference type="Pfam" id="PF10017">
    <property type="entry name" value="Methyltransf_33"/>
    <property type="match status" value="1"/>
</dbReference>
<evidence type="ECO:0000256" key="5">
    <source>
        <dbReference type="ARBA" id="ARBA00037882"/>
    </source>
</evidence>
<dbReference type="AlphaFoldDB" id="A0AAV0ANP4"/>
<dbReference type="InterPro" id="IPR019257">
    <property type="entry name" value="MeTrfase_dom"/>
</dbReference>
<dbReference type="EMBL" id="CALTRL010000704">
    <property type="protein sequence ID" value="CAH7669340.1"/>
    <property type="molecule type" value="Genomic_DNA"/>
</dbReference>
<evidence type="ECO:0000313" key="9">
    <source>
        <dbReference type="EMBL" id="CAH7669340.1"/>
    </source>
</evidence>
<evidence type="ECO:0000256" key="4">
    <source>
        <dbReference type="ARBA" id="ARBA00023004"/>
    </source>
</evidence>
<dbReference type="InterPro" id="IPR029063">
    <property type="entry name" value="SAM-dependent_MTases_sf"/>
</dbReference>
<name>A0AAV0ANP4_PHAPC</name>
<keyword evidence="2" id="KW-0808">Transferase</keyword>
<dbReference type="GO" id="GO:0008168">
    <property type="term" value="F:methyltransferase activity"/>
    <property type="evidence" value="ECO:0007669"/>
    <property type="project" value="UniProtKB-KW"/>
</dbReference>
<proteinExistence type="predicted"/>
<feature type="domain" description="Sulfatase-modifying factor enzyme-like" evidence="6">
    <location>
        <begin position="619"/>
        <end position="851"/>
    </location>
</feature>
<protein>
    <recommendedName>
        <fullName evidence="11">Sulfatase-modifying factor enzyme domain-containing protein</fullName>
    </recommendedName>
</protein>
<evidence type="ECO:0000313" key="10">
    <source>
        <dbReference type="Proteomes" id="UP001153365"/>
    </source>
</evidence>
<feature type="domain" description="Histidine-specific methyltransferase SAM-dependent" evidence="7">
    <location>
        <begin position="7"/>
        <end position="276"/>
    </location>
</feature>
<keyword evidence="3" id="KW-0560">Oxidoreductase</keyword>
<feature type="non-terminal residue" evidence="9">
    <location>
        <position position="1"/>
    </location>
</feature>
<dbReference type="Proteomes" id="UP001153365">
    <property type="component" value="Unassembled WGS sequence"/>
</dbReference>
<reference evidence="9" key="1">
    <citation type="submission" date="2022-06" db="EMBL/GenBank/DDBJ databases">
        <authorList>
            <consortium name="SYNGENTA / RWTH Aachen University"/>
        </authorList>
    </citation>
    <scope>NUCLEOTIDE SEQUENCE</scope>
</reference>
<dbReference type="InterPro" id="IPR016187">
    <property type="entry name" value="CTDL_fold"/>
</dbReference>
<evidence type="ECO:0000259" key="8">
    <source>
        <dbReference type="Pfam" id="PF12867"/>
    </source>
</evidence>
<evidence type="ECO:0000256" key="1">
    <source>
        <dbReference type="ARBA" id="ARBA00022603"/>
    </source>
</evidence>
<gene>
    <name evidence="9" type="ORF">PPACK8108_LOCUS3945</name>
</gene>
<accession>A0AAV0ANP4</accession>
<evidence type="ECO:0000259" key="7">
    <source>
        <dbReference type="Pfam" id="PF10017"/>
    </source>
</evidence>
<keyword evidence="1" id="KW-0489">Methyltransferase</keyword>
<comment type="caution">
    <text evidence="9">The sequence shown here is derived from an EMBL/GenBank/DDBJ whole genome shotgun (WGS) entry which is preliminary data.</text>
</comment>
<dbReference type="Pfam" id="PF12867">
    <property type="entry name" value="DinB_2"/>
    <property type="match status" value="1"/>
</dbReference>
<dbReference type="InterPro" id="IPR042095">
    <property type="entry name" value="SUMF_sf"/>
</dbReference>
<evidence type="ECO:0000256" key="3">
    <source>
        <dbReference type="ARBA" id="ARBA00023002"/>
    </source>
</evidence>
<dbReference type="PANTHER" id="PTHR43397:SF1">
    <property type="entry name" value="ERGOTHIONEINE BIOSYNTHESIS PROTEIN 1"/>
    <property type="match status" value="1"/>
</dbReference>
<dbReference type="GO" id="GO:0032259">
    <property type="term" value="P:methylation"/>
    <property type="evidence" value="ECO:0007669"/>
    <property type="project" value="UniProtKB-KW"/>
</dbReference>
<dbReference type="SUPFAM" id="SSF56436">
    <property type="entry name" value="C-type lectin-like"/>
    <property type="match status" value="1"/>
</dbReference>
<evidence type="ECO:0000259" key="6">
    <source>
        <dbReference type="Pfam" id="PF03781"/>
    </source>
</evidence>
<feature type="domain" description="DinB-like" evidence="8">
    <location>
        <begin position="403"/>
        <end position="538"/>
    </location>
</feature>
<dbReference type="Gene3D" id="3.90.1580.10">
    <property type="entry name" value="paralog of FGE (formylglycine-generating enzyme)"/>
    <property type="match status" value="1"/>
</dbReference>